<dbReference type="InterPro" id="IPR000917">
    <property type="entry name" value="Sulfatase_N"/>
</dbReference>
<name>A0A916NQA6_9BACL</name>
<evidence type="ECO:0000313" key="7">
    <source>
        <dbReference type="Proteomes" id="UP000693672"/>
    </source>
</evidence>
<protein>
    <submittedName>
        <fullName evidence="6">Arylsulfatase</fullName>
        <ecNumber evidence="6">3.1.6.1</ecNumber>
    </submittedName>
</protein>
<dbReference type="InterPro" id="IPR050738">
    <property type="entry name" value="Sulfatase"/>
</dbReference>
<dbReference type="Pfam" id="PF00884">
    <property type="entry name" value="Sulfatase"/>
    <property type="match status" value="1"/>
</dbReference>
<evidence type="ECO:0000313" key="6">
    <source>
        <dbReference type="EMBL" id="CAG7632572.1"/>
    </source>
</evidence>
<keyword evidence="3 6" id="KW-0378">Hydrolase</keyword>
<dbReference type="Proteomes" id="UP000693672">
    <property type="component" value="Unassembled WGS sequence"/>
</dbReference>
<reference evidence="6" key="1">
    <citation type="submission" date="2021-06" db="EMBL/GenBank/DDBJ databases">
        <authorList>
            <person name="Criscuolo A."/>
        </authorList>
    </citation>
    <scope>NUCLEOTIDE SEQUENCE</scope>
    <source>
        <strain evidence="6">CIP111600</strain>
    </source>
</reference>
<dbReference type="CDD" id="cd16025">
    <property type="entry name" value="PAS_like"/>
    <property type="match status" value="1"/>
</dbReference>
<dbReference type="PROSITE" id="PS00149">
    <property type="entry name" value="SULFATASE_2"/>
    <property type="match status" value="1"/>
</dbReference>
<evidence type="ECO:0000256" key="1">
    <source>
        <dbReference type="ARBA" id="ARBA00008779"/>
    </source>
</evidence>
<evidence type="ECO:0000259" key="5">
    <source>
        <dbReference type="Pfam" id="PF00884"/>
    </source>
</evidence>
<gene>
    <name evidence="6" type="primary">atsA_6</name>
    <name evidence="6" type="ORF">PAESOLCIP111_03393</name>
</gene>
<dbReference type="InterPro" id="IPR024607">
    <property type="entry name" value="Sulfatase_CS"/>
</dbReference>
<comment type="caution">
    <text evidence="6">The sequence shown here is derived from an EMBL/GenBank/DDBJ whole genome shotgun (WGS) entry which is preliminary data.</text>
</comment>
<dbReference type="EC" id="3.1.6.1" evidence="6"/>
<accession>A0A916NQA6</accession>
<dbReference type="PANTHER" id="PTHR42693:SF53">
    <property type="entry name" value="ENDO-4-O-SULFATASE"/>
    <property type="match status" value="1"/>
</dbReference>
<keyword evidence="7" id="KW-1185">Reference proteome</keyword>
<proteinExistence type="inferred from homology"/>
<keyword evidence="2" id="KW-0479">Metal-binding</keyword>
<evidence type="ECO:0000256" key="3">
    <source>
        <dbReference type="ARBA" id="ARBA00022801"/>
    </source>
</evidence>
<dbReference type="PANTHER" id="PTHR42693">
    <property type="entry name" value="ARYLSULFATASE FAMILY MEMBER"/>
    <property type="match status" value="1"/>
</dbReference>
<evidence type="ECO:0000256" key="2">
    <source>
        <dbReference type="ARBA" id="ARBA00022723"/>
    </source>
</evidence>
<comment type="similarity">
    <text evidence="1">Belongs to the sulfatase family.</text>
</comment>
<feature type="domain" description="Sulfatase N-terminal" evidence="5">
    <location>
        <begin position="44"/>
        <end position="457"/>
    </location>
</feature>
<dbReference type="EMBL" id="CAJVAS010000014">
    <property type="protein sequence ID" value="CAG7632572.1"/>
    <property type="molecule type" value="Genomic_DNA"/>
</dbReference>
<keyword evidence="4" id="KW-0106">Calcium</keyword>
<organism evidence="6 7">
    <name type="scientific">Paenibacillus solanacearum</name>
    <dbReference type="NCBI Taxonomy" id="2048548"/>
    <lineage>
        <taxon>Bacteria</taxon>
        <taxon>Bacillati</taxon>
        <taxon>Bacillota</taxon>
        <taxon>Bacilli</taxon>
        <taxon>Bacillales</taxon>
        <taxon>Paenibacillaceae</taxon>
        <taxon>Paenibacillus</taxon>
    </lineage>
</organism>
<dbReference type="AlphaFoldDB" id="A0A916NQA6"/>
<sequence>MEKIVLKIKSYCYNINTLIQMIIQFIFVMTNNDGRGRWRVDRKPNIVLILNDDMGYSDIGCYGGEVDTPHLNQLAASGLRFTQFYNTARCSPSRASLLTGLHPHQTGIGVLTYDMGPEGYPGNLNKECVTIAEVLKESGYATYMSGKWHIAGSLLEPTDAWPMQRGFDQFYGTIIGAGSFYDPNTLTRGNDNIEHEAAEDENFFYTDAISDQAVRYIEDHTARHPDQPFFQYVAYTAPHWPLHAHEEDIAKYKGRFDSGWDRLREERLQRMIDMGLIDPSWRLTGRDASQPAWEDAEHKEWLLRCMEVYAAQIDRMDQGIGKIIRSLEQTGQLENTVIIFLSDNGACAEDIPVNVSGEELVDQLMIAKLKTRQGEDVVFGNHPHIMPGPENTYQSYGKAWANLSNTPFRLYKHWAHEGGIATPFIVHWPAGIAEKGALRHTPAQLTDVMATVLELTGSSYPAAYKGNAILPLEGQSLVPVIASDTFERKPLYMEHEGNACVRAGKWKLVRNYPSDWELFDMEADRTEMNDLAGVYPERVKEMSEQYEAWAARCKVVPRHKIVDILKRNGVQAFWEEEQAPH</sequence>
<dbReference type="FunFam" id="3.40.720.10:FF:000047">
    <property type="entry name" value="Arylsulfatase"/>
    <property type="match status" value="1"/>
</dbReference>
<evidence type="ECO:0000256" key="4">
    <source>
        <dbReference type="ARBA" id="ARBA00022837"/>
    </source>
</evidence>
<dbReference type="GO" id="GO:0004065">
    <property type="term" value="F:arylsulfatase activity"/>
    <property type="evidence" value="ECO:0007669"/>
    <property type="project" value="UniProtKB-EC"/>
</dbReference>
<dbReference type="GO" id="GO:0046872">
    <property type="term" value="F:metal ion binding"/>
    <property type="evidence" value="ECO:0007669"/>
    <property type="project" value="UniProtKB-KW"/>
</dbReference>